<comment type="caution">
    <text evidence="6">The sequence shown here is derived from an EMBL/GenBank/DDBJ whole genome shotgun (WGS) entry which is preliminary data.</text>
</comment>
<keyword evidence="1" id="KW-0808">Transferase</keyword>
<dbReference type="InterPro" id="IPR012074">
    <property type="entry name" value="GAF_ANTAR"/>
</dbReference>
<dbReference type="RefSeq" id="WP_132104721.1">
    <property type="nucleotide sequence ID" value="NZ_SMLB01000029.1"/>
</dbReference>
<dbReference type="EMBL" id="SMLB01000029">
    <property type="protein sequence ID" value="TDD67381.1"/>
    <property type="molecule type" value="Genomic_DNA"/>
</dbReference>
<evidence type="ECO:0000256" key="4">
    <source>
        <dbReference type="ARBA" id="ARBA00023163"/>
    </source>
</evidence>
<reference evidence="6 7" key="1">
    <citation type="submission" date="2019-02" db="EMBL/GenBank/DDBJ databases">
        <title>Draft genome sequences of novel Actinobacteria.</title>
        <authorList>
            <person name="Sahin N."/>
            <person name="Ay H."/>
            <person name="Saygin H."/>
        </authorList>
    </citation>
    <scope>NUCLEOTIDE SEQUENCE [LARGE SCALE GENOMIC DNA]</scope>
    <source>
        <strain evidence="6 7">8K307</strain>
    </source>
</reference>
<name>A0A4R5A601_9ACTN</name>
<keyword evidence="4" id="KW-0804">Transcription</keyword>
<dbReference type="SUPFAM" id="SSF55781">
    <property type="entry name" value="GAF domain-like"/>
    <property type="match status" value="1"/>
</dbReference>
<dbReference type="InterPro" id="IPR029016">
    <property type="entry name" value="GAF-like_dom_sf"/>
</dbReference>
<dbReference type="SMART" id="SM00065">
    <property type="entry name" value="GAF"/>
    <property type="match status" value="1"/>
</dbReference>
<evidence type="ECO:0000256" key="2">
    <source>
        <dbReference type="ARBA" id="ARBA00022777"/>
    </source>
</evidence>
<proteinExistence type="predicted"/>
<keyword evidence="7" id="KW-1185">Reference proteome</keyword>
<dbReference type="OrthoDB" id="4629915at2"/>
<dbReference type="Pfam" id="PF13185">
    <property type="entry name" value="GAF_2"/>
    <property type="match status" value="1"/>
</dbReference>
<dbReference type="Gene3D" id="1.10.10.10">
    <property type="entry name" value="Winged helix-like DNA-binding domain superfamily/Winged helix DNA-binding domain"/>
    <property type="match status" value="1"/>
</dbReference>
<dbReference type="Pfam" id="PF03861">
    <property type="entry name" value="ANTAR"/>
    <property type="match status" value="1"/>
</dbReference>
<dbReference type="SUPFAM" id="SSF52172">
    <property type="entry name" value="CheY-like"/>
    <property type="match status" value="1"/>
</dbReference>
<protein>
    <submittedName>
        <fullName evidence="6">ANTAR domain-containing protein</fullName>
    </submittedName>
</protein>
<keyword evidence="2" id="KW-0418">Kinase</keyword>
<organism evidence="6 7">
    <name type="scientific">Jiangella aurantiaca</name>
    <dbReference type="NCBI Taxonomy" id="2530373"/>
    <lineage>
        <taxon>Bacteria</taxon>
        <taxon>Bacillati</taxon>
        <taxon>Actinomycetota</taxon>
        <taxon>Actinomycetes</taxon>
        <taxon>Jiangellales</taxon>
        <taxon>Jiangellaceae</taxon>
        <taxon>Jiangella</taxon>
    </lineage>
</organism>
<dbReference type="GO" id="GO:0016301">
    <property type="term" value="F:kinase activity"/>
    <property type="evidence" value="ECO:0007669"/>
    <property type="project" value="UniProtKB-KW"/>
</dbReference>
<sequence length="227" mass="24660">MTEPDAGDFAEIALALHDEPDVEQTLERVVEYAQHATVCDDAGLMLLHGGGRIETTVATDPRVRKADELQTTLAEGPARLAVESRSSILVDDTAGDPRWPAWGPQAAELGLRSVLSVRLHTGHTTLGTLNLYGHRSGMFDHDDADVAEIFGRHASIALASAREEDGLRQAIGARHLIGLAQGILMERYGLDADRAFAVLRRYSRNSNVKLRVVAERVIATGRLPDEP</sequence>
<evidence type="ECO:0000259" key="5">
    <source>
        <dbReference type="PROSITE" id="PS50921"/>
    </source>
</evidence>
<evidence type="ECO:0000313" key="6">
    <source>
        <dbReference type="EMBL" id="TDD67381.1"/>
    </source>
</evidence>
<evidence type="ECO:0000256" key="1">
    <source>
        <dbReference type="ARBA" id="ARBA00022679"/>
    </source>
</evidence>
<dbReference type="InterPro" id="IPR003018">
    <property type="entry name" value="GAF"/>
</dbReference>
<evidence type="ECO:0000313" key="7">
    <source>
        <dbReference type="Proteomes" id="UP000295217"/>
    </source>
</evidence>
<accession>A0A4R5A601</accession>
<dbReference type="SMART" id="SM01012">
    <property type="entry name" value="ANTAR"/>
    <property type="match status" value="1"/>
</dbReference>
<evidence type="ECO:0000256" key="3">
    <source>
        <dbReference type="ARBA" id="ARBA00023015"/>
    </source>
</evidence>
<dbReference type="GO" id="GO:0003723">
    <property type="term" value="F:RNA binding"/>
    <property type="evidence" value="ECO:0007669"/>
    <property type="project" value="InterPro"/>
</dbReference>
<dbReference type="PROSITE" id="PS50921">
    <property type="entry name" value="ANTAR"/>
    <property type="match status" value="1"/>
</dbReference>
<dbReference type="Proteomes" id="UP000295217">
    <property type="component" value="Unassembled WGS sequence"/>
</dbReference>
<gene>
    <name evidence="6" type="ORF">E1262_19070</name>
</gene>
<dbReference type="AlphaFoldDB" id="A0A4R5A601"/>
<feature type="domain" description="ANTAR" evidence="5">
    <location>
        <begin position="157"/>
        <end position="218"/>
    </location>
</feature>
<dbReference type="PIRSF" id="PIRSF036625">
    <property type="entry name" value="GAF_ANTAR"/>
    <property type="match status" value="1"/>
</dbReference>
<dbReference type="InterPro" id="IPR011006">
    <property type="entry name" value="CheY-like_superfamily"/>
</dbReference>
<keyword evidence="3" id="KW-0805">Transcription regulation</keyword>
<dbReference type="Gene3D" id="3.30.450.40">
    <property type="match status" value="1"/>
</dbReference>
<dbReference type="InterPro" id="IPR036388">
    <property type="entry name" value="WH-like_DNA-bd_sf"/>
</dbReference>
<dbReference type="InterPro" id="IPR005561">
    <property type="entry name" value="ANTAR"/>
</dbReference>